<accession>A0A7R9MKG0</accession>
<dbReference type="OrthoDB" id="422728at2759"/>
<evidence type="ECO:0000256" key="3">
    <source>
        <dbReference type="ARBA" id="ARBA00071119"/>
    </source>
</evidence>
<feature type="region of interest" description="Disordered" evidence="4">
    <location>
        <begin position="234"/>
        <end position="259"/>
    </location>
</feature>
<protein>
    <recommendedName>
        <fullName evidence="3">Ubiquitin fusion degradation protein 1 homolog</fullName>
    </recommendedName>
</protein>
<dbReference type="PANTHER" id="PTHR12555">
    <property type="entry name" value="UBIQUITIN FUSION DEGRADATON PROTEIN 1"/>
    <property type="match status" value="1"/>
</dbReference>
<evidence type="ECO:0000256" key="4">
    <source>
        <dbReference type="SAM" id="MobiDB-lite"/>
    </source>
</evidence>
<dbReference type="InterPro" id="IPR055418">
    <property type="entry name" value="UFD1_N2"/>
</dbReference>
<dbReference type="InterPro" id="IPR004854">
    <property type="entry name" value="Ufd1-like"/>
</dbReference>
<dbReference type="GO" id="GO:0031593">
    <property type="term" value="F:polyubiquitin modification-dependent protein binding"/>
    <property type="evidence" value="ECO:0007669"/>
    <property type="project" value="TreeGrafter"/>
</dbReference>
<evidence type="ECO:0000313" key="7">
    <source>
        <dbReference type="EMBL" id="CAD7661444.1"/>
    </source>
</evidence>
<gene>
    <name evidence="7" type="ORF">ONB1V03_LOCUS18005</name>
</gene>
<dbReference type="EMBL" id="OC938520">
    <property type="protein sequence ID" value="CAD7661444.1"/>
    <property type="molecule type" value="Genomic_DNA"/>
</dbReference>
<dbReference type="EMBL" id="CAJPVJ010023695">
    <property type="protein sequence ID" value="CAG2178580.1"/>
    <property type="molecule type" value="Genomic_DNA"/>
</dbReference>
<evidence type="ECO:0000313" key="8">
    <source>
        <dbReference type="Proteomes" id="UP000728032"/>
    </source>
</evidence>
<proteinExistence type="inferred from homology"/>
<dbReference type="GO" id="GO:0006511">
    <property type="term" value="P:ubiquitin-dependent protein catabolic process"/>
    <property type="evidence" value="ECO:0007669"/>
    <property type="project" value="InterPro"/>
</dbReference>
<evidence type="ECO:0000259" key="5">
    <source>
        <dbReference type="Pfam" id="PF03152"/>
    </source>
</evidence>
<feature type="domain" description="Ubiquitin fusion degradation protein UFD1 N-terminal subdomain 2" evidence="6">
    <location>
        <begin position="114"/>
        <end position="188"/>
    </location>
</feature>
<sequence length="308" mass="34672">MFSFGLFHEHFRSFNTMYRCYSVSMLPGNERLDVEKGGKIIMPPSALDTLTRLNIVYPMLFKLTNTRHNRFTHSGVLEFVADEGKVYLPYWMMRNLLLEEGSMVQVESASLPVATFSKFQPQAPDFLDIHNQKAVLENALRNFACLTTGDVIAINYNDKVYELCVLETKPGPAVSIIECDMNVEFAAPVGYKEPQRLVNKHMTENQENDVDSNAEDVSETPSFVAFGGKGNRLDGKLKELSPNESSNGKSTPRVAKRGIPDYEYQMGSLRFIRVTKPIATTDTTDANKKADFEAFKGEGQTLIKRKVN</sequence>
<dbReference type="FunFam" id="2.40.40.50:FF:000001">
    <property type="entry name" value="Ubiquitin fusion degradation protein 1 homolog"/>
    <property type="match status" value="1"/>
</dbReference>
<keyword evidence="8" id="KW-1185">Reference proteome</keyword>
<dbReference type="Pfam" id="PF03152">
    <property type="entry name" value="UFD1_N1"/>
    <property type="match status" value="1"/>
</dbReference>
<dbReference type="GO" id="GO:0034098">
    <property type="term" value="C:VCP-NPL4-UFD1 AAA ATPase complex"/>
    <property type="evidence" value="ECO:0007669"/>
    <property type="project" value="TreeGrafter"/>
</dbReference>
<dbReference type="Pfam" id="PF24842">
    <property type="entry name" value="UFD1_N2"/>
    <property type="match status" value="1"/>
</dbReference>
<dbReference type="InterPro" id="IPR042299">
    <property type="entry name" value="Ufd1-like_Nn"/>
</dbReference>
<dbReference type="Proteomes" id="UP000728032">
    <property type="component" value="Unassembled WGS sequence"/>
</dbReference>
<name>A0A7R9MKG0_9ACAR</name>
<dbReference type="FunFam" id="3.10.330.10:FF:000002">
    <property type="entry name" value="ubiquitin fusion degradation protein 1 homolog"/>
    <property type="match status" value="1"/>
</dbReference>
<dbReference type="AlphaFoldDB" id="A0A7R9MKG0"/>
<comment type="similarity">
    <text evidence="1">Belongs to the UFD1 family.</text>
</comment>
<evidence type="ECO:0000256" key="2">
    <source>
        <dbReference type="ARBA" id="ARBA00022786"/>
    </source>
</evidence>
<dbReference type="Gene3D" id="3.10.330.10">
    <property type="match status" value="1"/>
</dbReference>
<organism evidence="7">
    <name type="scientific">Oppiella nova</name>
    <dbReference type="NCBI Taxonomy" id="334625"/>
    <lineage>
        <taxon>Eukaryota</taxon>
        <taxon>Metazoa</taxon>
        <taxon>Ecdysozoa</taxon>
        <taxon>Arthropoda</taxon>
        <taxon>Chelicerata</taxon>
        <taxon>Arachnida</taxon>
        <taxon>Acari</taxon>
        <taxon>Acariformes</taxon>
        <taxon>Sarcoptiformes</taxon>
        <taxon>Oribatida</taxon>
        <taxon>Brachypylina</taxon>
        <taxon>Oppioidea</taxon>
        <taxon>Oppiidae</taxon>
        <taxon>Oppiella</taxon>
    </lineage>
</organism>
<dbReference type="GO" id="GO:0036503">
    <property type="term" value="P:ERAD pathway"/>
    <property type="evidence" value="ECO:0007669"/>
    <property type="project" value="TreeGrafter"/>
</dbReference>
<reference evidence="7" key="1">
    <citation type="submission" date="2020-11" db="EMBL/GenBank/DDBJ databases">
        <authorList>
            <person name="Tran Van P."/>
        </authorList>
    </citation>
    <scope>NUCLEOTIDE SEQUENCE</scope>
</reference>
<feature type="domain" description="Ubiquitin fusion degradation protein UFD1 N-terminal subdomain 1" evidence="5">
    <location>
        <begin position="14"/>
        <end position="112"/>
    </location>
</feature>
<dbReference type="PANTHER" id="PTHR12555:SF13">
    <property type="entry name" value="UBIQUITIN RECOGNITION FACTOR IN ER-ASSOCIATED DEGRADATION PROTEIN 1"/>
    <property type="match status" value="1"/>
</dbReference>
<evidence type="ECO:0000259" key="6">
    <source>
        <dbReference type="Pfam" id="PF24842"/>
    </source>
</evidence>
<dbReference type="Gene3D" id="2.40.40.50">
    <property type="entry name" value="Ubiquitin fusion degradation protein UFD1, N-terminal domain"/>
    <property type="match status" value="1"/>
</dbReference>
<keyword evidence="2" id="KW-0833">Ubl conjugation pathway</keyword>
<evidence type="ECO:0000256" key="1">
    <source>
        <dbReference type="ARBA" id="ARBA00006043"/>
    </source>
</evidence>
<dbReference type="InterPro" id="IPR055417">
    <property type="entry name" value="UFD1_N1"/>
</dbReference>